<evidence type="ECO:0008006" key="2">
    <source>
        <dbReference type="Google" id="ProtNLM"/>
    </source>
</evidence>
<evidence type="ECO:0000313" key="1">
    <source>
        <dbReference type="EMBL" id="EMB19706.1"/>
    </source>
</evidence>
<gene>
    <name evidence="1" type="ORF">HMPREF9723_02403</name>
</gene>
<dbReference type="HOGENOM" id="CLU_101808_0_0_12"/>
<proteinExistence type="predicted"/>
<dbReference type="RefSeq" id="WP_002693545.1">
    <property type="nucleotide sequence ID" value="NZ_CM001797.1"/>
</dbReference>
<reference evidence="1" key="1">
    <citation type="submission" date="2012-01" db="EMBL/GenBank/DDBJ databases">
        <title>The Genome Sequence of Treponema denticola OTK.</title>
        <authorList>
            <consortium name="The Broad Institute Genome Sequencing Platform"/>
            <person name="Earl A."/>
            <person name="Ward D."/>
            <person name="Feldgarden M."/>
            <person name="Gevers D."/>
            <person name="Blanton J.M."/>
            <person name="Fenno C.J."/>
            <person name="Baranova O.V."/>
            <person name="Mathney J."/>
            <person name="Dewhirst F.E."/>
            <person name="Izard J."/>
            <person name="Young S.K."/>
            <person name="Zeng Q."/>
            <person name="Gargeya S."/>
            <person name="Fitzgerald M."/>
            <person name="Haas B."/>
            <person name="Abouelleil A."/>
            <person name="Alvarado L."/>
            <person name="Arachchi H.M."/>
            <person name="Berlin A."/>
            <person name="Chapman S.B."/>
            <person name="Gearin G."/>
            <person name="Goldberg J."/>
            <person name="Griggs A."/>
            <person name="Gujja S."/>
            <person name="Hansen M."/>
            <person name="Heiman D."/>
            <person name="Howarth C."/>
            <person name="Larimer J."/>
            <person name="Lui A."/>
            <person name="MacDonald P.J.P."/>
            <person name="McCowen C."/>
            <person name="Montmayeur A."/>
            <person name="Murphy C."/>
            <person name="Neiman D."/>
            <person name="Pearson M."/>
            <person name="Priest M."/>
            <person name="Roberts A."/>
            <person name="Saif S."/>
            <person name="Shea T."/>
            <person name="Sisk P."/>
            <person name="Stolte C."/>
            <person name="Sykes S."/>
            <person name="Wortman J."/>
            <person name="Nusbaum C."/>
            <person name="Birren B."/>
        </authorList>
    </citation>
    <scope>NUCLEOTIDE SEQUENCE [LARGE SCALE GENOMIC DNA]</scope>
    <source>
        <strain evidence="1">OTK</strain>
    </source>
</reference>
<accession>A0A0F6MLT8</accession>
<sequence length="238" mass="27650">MKTKQGIIFLFLGIFIFSSCITVKYYGTDTTAFETKYFGNIIEFKKSAIADSNDIILNGKEDFRLGFDPLYPNEADLMKWTGKIWFNDIFYDIQINYRQKKGDYGIENIREVDIQNLPPIYKFEKFNISGSQAIWEKSIHESELPVKLATFSIENVEFYVLLTSMYTVATMKDNMSSFIQMVKSKDQVFHIVSSDGIIYAEFTKDKYKLFEVNNSKLVSEKLWPCIAVFSIVRIICSK</sequence>
<dbReference type="EMBL" id="AGDY01000010">
    <property type="protein sequence ID" value="EMB19706.1"/>
    <property type="molecule type" value="Genomic_DNA"/>
</dbReference>
<comment type="caution">
    <text evidence="1">The sequence shown here is derived from an EMBL/GenBank/DDBJ whole genome shotgun (WGS) entry which is preliminary data.</text>
</comment>
<dbReference type="PROSITE" id="PS51257">
    <property type="entry name" value="PROKAR_LIPOPROTEIN"/>
    <property type="match status" value="1"/>
</dbReference>
<protein>
    <recommendedName>
        <fullName evidence="2">Lipoprotein</fullName>
    </recommendedName>
</protein>
<dbReference type="PATRIC" id="fig|999434.4.peg.2501"/>
<name>A0A0F6MLT8_TREDN</name>
<dbReference type="AlphaFoldDB" id="A0A0F6MLT8"/>
<dbReference type="Proteomes" id="UP000011701">
    <property type="component" value="Chromosome"/>
</dbReference>
<organism evidence="1">
    <name type="scientific">Treponema denticola OTK</name>
    <dbReference type="NCBI Taxonomy" id="999434"/>
    <lineage>
        <taxon>Bacteria</taxon>
        <taxon>Pseudomonadati</taxon>
        <taxon>Spirochaetota</taxon>
        <taxon>Spirochaetia</taxon>
        <taxon>Spirochaetales</taxon>
        <taxon>Treponemataceae</taxon>
        <taxon>Treponema</taxon>
    </lineage>
</organism>